<reference evidence="11 12" key="1">
    <citation type="journal article" date="2017" name="ISME J.">
        <title>Energy and carbon metabolisms in a deep terrestrial subsurface fluid microbial community.</title>
        <authorList>
            <person name="Momper L."/>
            <person name="Jungbluth S.P."/>
            <person name="Lee M.D."/>
            <person name="Amend J.P."/>
        </authorList>
    </citation>
    <scope>NUCLEOTIDE SEQUENCE [LARGE SCALE GENOMIC DNA]</scope>
    <source>
        <strain evidence="11">SURF_26</strain>
    </source>
</reference>
<evidence type="ECO:0000256" key="5">
    <source>
        <dbReference type="ARBA" id="ARBA00022842"/>
    </source>
</evidence>
<dbReference type="PANTHER" id="PTHR43771:SF1">
    <property type="entry name" value="PHOSPHOMANNOMUTASE"/>
    <property type="match status" value="1"/>
</dbReference>
<feature type="domain" description="Alpha-D-phosphohexomutase alpha/beta/alpha" evidence="8">
    <location>
        <begin position="5"/>
        <end position="112"/>
    </location>
</feature>
<evidence type="ECO:0000259" key="8">
    <source>
        <dbReference type="Pfam" id="PF02878"/>
    </source>
</evidence>
<dbReference type="GO" id="GO:0046872">
    <property type="term" value="F:metal ion binding"/>
    <property type="evidence" value="ECO:0007669"/>
    <property type="project" value="UniProtKB-KW"/>
</dbReference>
<dbReference type="InterPro" id="IPR005843">
    <property type="entry name" value="A-D-PHexomutase_C"/>
</dbReference>
<comment type="caution">
    <text evidence="11">The sequence shown here is derived from an EMBL/GenBank/DDBJ whole genome shotgun (WGS) entry which is preliminary data.</text>
</comment>
<accession>A0A3A4R5M1</accession>
<dbReference type="Pfam" id="PF02880">
    <property type="entry name" value="PGM_PMM_III"/>
    <property type="match status" value="1"/>
</dbReference>
<dbReference type="InterPro" id="IPR005845">
    <property type="entry name" value="A-D-PHexomutase_a/b/a-II"/>
</dbReference>
<dbReference type="InterPro" id="IPR016055">
    <property type="entry name" value="A-D-PHexomutase_a/b/a-I/II/III"/>
</dbReference>
<evidence type="ECO:0000259" key="9">
    <source>
        <dbReference type="Pfam" id="PF02879"/>
    </source>
</evidence>
<keyword evidence="5" id="KW-0460">Magnesium</keyword>
<dbReference type="SUPFAM" id="SSF55957">
    <property type="entry name" value="Phosphoglucomutase, C-terminal domain"/>
    <property type="match status" value="1"/>
</dbReference>
<dbReference type="Pfam" id="PF00408">
    <property type="entry name" value="PGM_PMM_IV"/>
    <property type="match status" value="1"/>
</dbReference>
<dbReference type="Pfam" id="PF02878">
    <property type="entry name" value="PGM_PMM_I"/>
    <property type="match status" value="1"/>
</dbReference>
<keyword evidence="3" id="KW-0597">Phosphoprotein</keyword>
<dbReference type="PRINTS" id="PR00509">
    <property type="entry name" value="PGMPMM"/>
</dbReference>
<protein>
    <submittedName>
        <fullName evidence="11">Phosphomannomutase/phosphoglucomutase</fullName>
    </submittedName>
</protein>
<dbReference type="InterPro" id="IPR005846">
    <property type="entry name" value="A-D-PHexomutase_a/b/a-III"/>
</dbReference>
<dbReference type="Proteomes" id="UP000266426">
    <property type="component" value="Unassembled WGS sequence"/>
</dbReference>
<organism evidence="11 12">
    <name type="scientific">Candidatus Auribacter fodinae</name>
    <dbReference type="NCBI Taxonomy" id="2093366"/>
    <lineage>
        <taxon>Bacteria</taxon>
        <taxon>Pseudomonadati</taxon>
        <taxon>Candidatus Auribacterota</taxon>
        <taxon>Candidatus Auribacteria</taxon>
        <taxon>Candidatus Auribacterales</taxon>
        <taxon>Candidatus Auribacteraceae</taxon>
        <taxon>Candidatus Auribacter</taxon>
    </lineage>
</organism>
<dbReference type="AlphaFoldDB" id="A0A3A4R5M1"/>
<dbReference type="CDD" id="cd03089">
    <property type="entry name" value="PMM_PGM"/>
    <property type="match status" value="1"/>
</dbReference>
<dbReference type="Pfam" id="PF02879">
    <property type="entry name" value="PGM_PMM_II"/>
    <property type="match status" value="1"/>
</dbReference>
<evidence type="ECO:0000313" key="12">
    <source>
        <dbReference type="Proteomes" id="UP000266426"/>
    </source>
</evidence>
<dbReference type="InterPro" id="IPR005844">
    <property type="entry name" value="A-D-PHexomutase_a/b/a-I"/>
</dbReference>
<dbReference type="InterPro" id="IPR036900">
    <property type="entry name" value="A-D-PHexomutase_C_sf"/>
</dbReference>
<dbReference type="Gene3D" id="3.40.120.10">
    <property type="entry name" value="Alpha-D-Glucose-1,6-Bisphosphate, subunit A, domain 3"/>
    <property type="match status" value="3"/>
</dbReference>
<dbReference type="SUPFAM" id="SSF53738">
    <property type="entry name" value="Phosphoglucomutase, first 3 domains"/>
    <property type="match status" value="3"/>
</dbReference>
<sequence>MGQFAYDIRGLYPKDINETLAYRAGRAIPLFLKAKEVIVGRDCRTSSPALTKSLIYGLVDQGVRVINIGYCTTPMTYFLSQKKHTLMVTASHNPKQYNGIKITKKGAEPIGSHNGLATVEKMLGACHYPLPKKSGTLTHANILPAYVTAVRKLVGGTYKKLRVLIDCGNGMAGHVIPHLLRGLPIDYTLLYGELDGTFPNHTPNPAVPENTRDLEKAMKRGNYDLGIAYDGDCDRVYFVDEKGNRTRPEFALLLMAKHFLKKGDSLVYTANCSRIVREAAREMGFTPHPSPIGHTEIPIVMKKHHAGIGGEITGHFYFKKFKYLDSGDIAALTILSVLSQSGKTFSELIAPYKRYATSEELNFTVKNKDAAIARVKKAHRGCKIAHIDGISIDAGTYWFNLRVSKTENYVRLNIEARTQKELKNAIKKLSALVR</sequence>
<dbReference type="PANTHER" id="PTHR43771">
    <property type="entry name" value="PHOSPHOMANNOMUTASE"/>
    <property type="match status" value="1"/>
</dbReference>
<evidence type="ECO:0000259" key="10">
    <source>
        <dbReference type="Pfam" id="PF02880"/>
    </source>
</evidence>
<feature type="domain" description="Alpha-D-phosphohexomutase C-terminal" evidence="7">
    <location>
        <begin position="360"/>
        <end position="424"/>
    </location>
</feature>
<comment type="cofactor">
    <cofactor evidence="1">
        <name>Mg(2+)</name>
        <dbReference type="ChEBI" id="CHEBI:18420"/>
    </cofactor>
</comment>
<name>A0A3A4R5M1_9BACT</name>
<evidence type="ECO:0000259" key="7">
    <source>
        <dbReference type="Pfam" id="PF00408"/>
    </source>
</evidence>
<keyword evidence="6" id="KW-0413">Isomerase</keyword>
<evidence type="ECO:0000256" key="2">
    <source>
        <dbReference type="ARBA" id="ARBA00010231"/>
    </source>
</evidence>
<evidence type="ECO:0000256" key="4">
    <source>
        <dbReference type="ARBA" id="ARBA00022723"/>
    </source>
</evidence>
<dbReference type="EMBL" id="QZJZ01000091">
    <property type="protein sequence ID" value="RJP56771.1"/>
    <property type="molecule type" value="Genomic_DNA"/>
</dbReference>
<dbReference type="GO" id="GO:0005975">
    <property type="term" value="P:carbohydrate metabolic process"/>
    <property type="evidence" value="ECO:0007669"/>
    <property type="project" value="InterPro"/>
</dbReference>
<gene>
    <name evidence="11" type="ORF">C4541_11615</name>
</gene>
<evidence type="ECO:0000256" key="3">
    <source>
        <dbReference type="ARBA" id="ARBA00022553"/>
    </source>
</evidence>
<keyword evidence="4" id="KW-0479">Metal-binding</keyword>
<proteinExistence type="inferred from homology"/>
<comment type="similarity">
    <text evidence="2">Belongs to the phosphohexose mutase family.</text>
</comment>
<dbReference type="Gene3D" id="3.30.310.50">
    <property type="entry name" value="Alpha-D-phosphohexomutase, C-terminal domain"/>
    <property type="match status" value="1"/>
</dbReference>
<feature type="domain" description="Alpha-D-phosphohexomutase alpha/beta/alpha" evidence="9">
    <location>
        <begin position="145"/>
        <end position="243"/>
    </location>
</feature>
<dbReference type="InterPro" id="IPR005841">
    <property type="entry name" value="Alpha-D-phosphohexomutase_SF"/>
</dbReference>
<dbReference type="GO" id="GO:0016868">
    <property type="term" value="F:intramolecular phosphotransferase activity"/>
    <property type="evidence" value="ECO:0007669"/>
    <property type="project" value="InterPro"/>
</dbReference>
<feature type="domain" description="Alpha-D-phosphohexomutase alpha/beta/alpha" evidence="10">
    <location>
        <begin position="251"/>
        <end position="355"/>
    </location>
</feature>
<evidence type="ECO:0000313" key="11">
    <source>
        <dbReference type="EMBL" id="RJP56771.1"/>
    </source>
</evidence>
<evidence type="ECO:0000256" key="6">
    <source>
        <dbReference type="ARBA" id="ARBA00023235"/>
    </source>
</evidence>
<evidence type="ECO:0000256" key="1">
    <source>
        <dbReference type="ARBA" id="ARBA00001946"/>
    </source>
</evidence>